<feature type="domain" description="RING-type" evidence="4">
    <location>
        <begin position="8"/>
        <end position="55"/>
    </location>
</feature>
<keyword evidence="1 3" id="KW-0863">Zinc-finger</keyword>
<comment type="caution">
    <text evidence="5">The sequence shown here is derived from an EMBL/GenBank/DDBJ whole genome shotgun (WGS) entry which is preliminary data.</text>
</comment>
<keyword evidence="2" id="KW-0862">Zinc</keyword>
<accession>A0A7I8VA20</accession>
<dbReference type="SUPFAM" id="SSF57850">
    <property type="entry name" value="RING/U-box"/>
    <property type="match status" value="1"/>
</dbReference>
<keyword evidence="6" id="KW-1185">Reference proteome</keyword>
<reference evidence="5 6" key="1">
    <citation type="submission" date="2020-08" db="EMBL/GenBank/DDBJ databases">
        <authorList>
            <person name="Hejnol A."/>
        </authorList>
    </citation>
    <scope>NUCLEOTIDE SEQUENCE [LARGE SCALE GENOMIC DNA]</scope>
</reference>
<dbReference type="InterPro" id="IPR013083">
    <property type="entry name" value="Znf_RING/FYVE/PHD"/>
</dbReference>
<name>A0A7I8VA20_9ANNE</name>
<dbReference type="GO" id="GO:0008270">
    <property type="term" value="F:zinc ion binding"/>
    <property type="evidence" value="ECO:0007669"/>
    <property type="project" value="UniProtKB-KW"/>
</dbReference>
<evidence type="ECO:0000256" key="1">
    <source>
        <dbReference type="ARBA" id="ARBA00022771"/>
    </source>
</evidence>
<gene>
    <name evidence="5" type="ORF">DGYR_LOCUS1560</name>
</gene>
<evidence type="ECO:0000313" key="6">
    <source>
        <dbReference type="Proteomes" id="UP000549394"/>
    </source>
</evidence>
<proteinExistence type="predicted"/>
<dbReference type="InterPro" id="IPR001841">
    <property type="entry name" value="Znf_RING"/>
</dbReference>
<evidence type="ECO:0000256" key="3">
    <source>
        <dbReference type="PROSITE-ProRule" id="PRU00175"/>
    </source>
</evidence>
<evidence type="ECO:0000256" key="2">
    <source>
        <dbReference type="ARBA" id="ARBA00022833"/>
    </source>
</evidence>
<dbReference type="PROSITE" id="PS50089">
    <property type="entry name" value="ZF_RING_2"/>
    <property type="match status" value="1"/>
</dbReference>
<keyword evidence="1 3" id="KW-0479">Metal-binding</keyword>
<evidence type="ECO:0000259" key="4">
    <source>
        <dbReference type="PROSITE" id="PS50089"/>
    </source>
</evidence>
<organism evidence="5 6">
    <name type="scientific">Dimorphilus gyrociliatus</name>
    <dbReference type="NCBI Taxonomy" id="2664684"/>
    <lineage>
        <taxon>Eukaryota</taxon>
        <taxon>Metazoa</taxon>
        <taxon>Spiralia</taxon>
        <taxon>Lophotrochozoa</taxon>
        <taxon>Annelida</taxon>
        <taxon>Polychaeta</taxon>
        <taxon>Polychaeta incertae sedis</taxon>
        <taxon>Dinophilidae</taxon>
        <taxon>Dimorphilus</taxon>
    </lineage>
</organism>
<sequence length="452" mass="52511">MSDLNQICRFCDKILDDIFVLPCDNTHGFCSDCLKLMKESSKYKHLDRLECPLCQKLVEWPSVTISSLERNKIDFEIFMKEETQNLIIEKENVLKKIVGHQKALEKKMDEQVKILNKEVGDYYYNLHEKLKEYQQSFVDYQGLTLSNELSKKYAKDIEDRLRMGVANIMKRQLKFDMNDFQQRFSIGSLSHSDHEKTTSFDGEIKQICSFRQSILVLVLEHALKEKYSVFQLENGKQPNNLVTLDNCGCKTVKLASESHSKSSIYLFDVEKLLLYSLGKRGVKYQLREKFSTEKGWTNIFCVNSGVILTMSGKIVHLDSKFDIIWEFSIDDDLDIVDSKLVDDQLILLLEDTSILVVRINDKSFLYANVELETKYDLSIQDNLIPKLKEGYCCLSNKDLIFLVNPSNLEGTAYKIGKKLRNFRLAFNKVLKDQVILYFVDNNNNLITRNFSL</sequence>
<evidence type="ECO:0000313" key="5">
    <source>
        <dbReference type="EMBL" id="CAD5112413.1"/>
    </source>
</evidence>
<dbReference type="Gene3D" id="3.30.40.10">
    <property type="entry name" value="Zinc/RING finger domain, C3HC4 (zinc finger)"/>
    <property type="match status" value="1"/>
</dbReference>
<protein>
    <recommendedName>
        <fullName evidence="4">RING-type domain-containing protein</fullName>
    </recommendedName>
</protein>
<dbReference type="EMBL" id="CAJFCJ010000002">
    <property type="protein sequence ID" value="CAD5112413.1"/>
    <property type="molecule type" value="Genomic_DNA"/>
</dbReference>
<dbReference type="Proteomes" id="UP000549394">
    <property type="component" value="Unassembled WGS sequence"/>
</dbReference>
<dbReference type="AlphaFoldDB" id="A0A7I8VA20"/>